<dbReference type="OrthoDB" id="9802364at2"/>
<dbReference type="InterPro" id="IPR006197">
    <property type="entry name" value="Peptidase_S24_LexA"/>
</dbReference>
<dbReference type="SUPFAM" id="SSF51306">
    <property type="entry name" value="LexA/Signal peptidase"/>
    <property type="match status" value="1"/>
</dbReference>
<dbReference type="InterPro" id="IPR011991">
    <property type="entry name" value="ArsR-like_HTH"/>
</dbReference>
<organism evidence="17 18">
    <name type="scientific">Fructilactobacillus lindneri DSM 20690 = JCM 11027</name>
    <dbReference type="NCBI Taxonomy" id="1122148"/>
    <lineage>
        <taxon>Bacteria</taxon>
        <taxon>Bacillati</taxon>
        <taxon>Bacillota</taxon>
        <taxon>Bacilli</taxon>
        <taxon>Lactobacillales</taxon>
        <taxon>Lactobacillaceae</taxon>
        <taxon>Fructilactobacillus</taxon>
    </lineage>
</organism>
<feature type="DNA-binding region" description="H-T-H motif" evidence="13">
    <location>
        <begin position="29"/>
        <end position="49"/>
    </location>
</feature>
<dbReference type="InterPro" id="IPR015927">
    <property type="entry name" value="Peptidase_S24_S26A/B/C"/>
</dbReference>
<dbReference type="FunFam" id="1.10.10.10:FF:000009">
    <property type="entry name" value="LexA repressor"/>
    <property type="match status" value="1"/>
</dbReference>
<dbReference type="InterPro" id="IPR036388">
    <property type="entry name" value="WH-like_DNA-bd_sf"/>
</dbReference>
<comment type="function">
    <text evidence="13">Represses a number of genes involved in the response to DNA damage (SOS response), including recA and lexA. In the presence of single-stranded DNA, RecA interacts with LexA causing an autocatalytic cleavage which disrupts the DNA-binding part of LexA, leading to derepression of the SOS regulon and eventually DNA repair.</text>
</comment>
<feature type="domain" description="Peptidase S24/S26A/S26B/S26C" evidence="15">
    <location>
        <begin position="89"/>
        <end position="203"/>
    </location>
</feature>
<proteinExistence type="inferred from homology"/>
<keyword evidence="5 13" id="KW-0227">DNA damage</keyword>
<dbReference type="NCBIfam" id="TIGR00498">
    <property type="entry name" value="lexA"/>
    <property type="match status" value="1"/>
</dbReference>
<dbReference type="PRINTS" id="PR00726">
    <property type="entry name" value="LEXASERPTASE"/>
</dbReference>
<dbReference type="InterPro" id="IPR006199">
    <property type="entry name" value="LexA_DNA-bd_dom"/>
</dbReference>
<dbReference type="InterPro" id="IPR036286">
    <property type="entry name" value="LexA/Signal_pep-like_sf"/>
</dbReference>
<keyword evidence="18" id="KW-1185">Reference proteome</keyword>
<evidence type="ECO:0000256" key="10">
    <source>
        <dbReference type="ARBA" id="ARBA00023163"/>
    </source>
</evidence>
<keyword evidence="3 13" id="KW-0678">Repressor</keyword>
<dbReference type="RefSeq" id="WP_056997590.1">
    <property type="nucleotide sequence ID" value="NZ_FUXS01000001.1"/>
</dbReference>
<dbReference type="PANTHER" id="PTHR33516:SF2">
    <property type="entry name" value="LEXA REPRESSOR-RELATED"/>
    <property type="match status" value="1"/>
</dbReference>
<dbReference type="PANTHER" id="PTHR33516">
    <property type="entry name" value="LEXA REPRESSOR"/>
    <property type="match status" value="1"/>
</dbReference>
<dbReference type="CDD" id="cd06529">
    <property type="entry name" value="S24_LexA-like"/>
    <property type="match status" value="1"/>
</dbReference>
<dbReference type="InterPro" id="IPR050077">
    <property type="entry name" value="LexA_repressor"/>
</dbReference>
<keyword evidence="10 13" id="KW-0804">Transcription</keyword>
<feature type="site" description="Cleavage; by autolysis" evidence="13">
    <location>
        <begin position="96"/>
        <end position="97"/>
    </location>
</feature>
<accession>A0A0R2JP35</accession>
<feature type="active site" description="For autocatalytic cleavage activity" evidence="13">
    <location>
        <position position="170"/>
    </location>
</feature>
<protein>
    <recommendedName>
        <fullName evidence="13">LexA repressor</fullName>
        <ecNumber evidence="13">3.4.21.88</ecNumber>
    </recommendedName>
</protein>
<keyword evidence="6 13" id="KW-0378">Hydrolase</keyword>
<evidence type="ECO:0000256" key="4">
    <source>
        <dbReference type="ARBA" id="ARBA00022705"/>
    </source>
</evidence>
<dbReference type="InterPro" id="IPR006200">
    <property type="entry name" value="LexA"/>
</dbReference>
<comment type="catalytic activity">
    <reaction evidence="13">
        <text>Hydrolysis of Ala-|-Gly bond in repressor LexA.</text>
        <dbReference type="EC" id="3.4.21.88"/>
    </reaction>
</comment>
<keyword evidence="4 13" id="KW-0235">DNA replication</keyword>
<keyword evidence="11 13" id="KW-0234">DNA repair</keyword>
<dbReference type="Gene3D" id="2.10.109.10">
    <property type="entry name" value="Umud Fragment, subunit A"/>
    <property type="match status" value="1"/>
</dbReference>
<evidence type="ECO:0000256" key="1">
    <source>
        <dbReference type="ARBA" id="ARBA00007484"/>
    </source>
</evidence>
<name>A0A0R2JP35_9LACO</name>
<feature type="active site" description="For autocatalytic cleavage activity" evidence="13">
    <location>
        <position position="132"/>
    </location>
</feature>
<dbReference type="EMBL" id="JQBT01000032">
    <property type="protein sequence ID" value="KRN78905.1"/>
    <property type="molecule type" value="Genomic_DNA"/>
</dbReference>
<dbReference type="GO" id="GO:0006260">
    <property type="term" value="P:DNA replication"/>
    <property type="evidence" value="ECO:0007669"/>
    <property type="project" value="UniProtKB-UniRule"/>
</dbReference>
<evidence type="ECO:0000256" key="7">
    <source>
        <dbReference type="ARBA" id="ARBA00022813"/>
    </source>
</evidence>
<dbReference type="CDD" id="cd00090">
    <property type="entry name" value="HTH_ARSR"/>
    <property type="match status" value="1"/>
</dbReference>
<dbReference type="GO" id="GO:0004252">
    <property type="term" value="F:serine-type endopeptidase activity"/>
    <property type="evidence" value="ECO:0007669"/>
    <property type="project" value="UniProtKB-UniRule"/>
</dbReference>
<dbReference type="InterPro" id="IPR036390">
    <property type="entry name" value="WH_DNA-bd_sf"/>
</dbReference>
<evidence type="ECO:0000256" key="5">
    <source>
        <dbReference type="ARBA" id="ARBA00022763"/>
    </source>
</evidence>
<keyword evidence="9 13" id="KW-0238">DNA-binding</keyword>
<dbReference type="HAMAP" id="MF_00015">
    <property type="entry name" value="LexA"/>
    <property type="match status" value="1"/>
</dbReference>
<evidence type="ECO:0000256" key="14">
    <source>
        <dbReference type="RuleBase" id="RU003991"/>
    </source>
</evidence>
<dbReference type="InterPro" id="IPR039418">
    <property type="entry name" value="LexA-like"/>
</dbReference>
<keyword evidence="8 13" id="KW-0805">Transcription regulation</keyword>
<dbReference type="PATRIC" id="fig|1122148.6.peg.328"/>
<comment type="similarity">
    <text evidence="1 13 14">Belongs to the peptidase S24 family.</text>
</comment>
<evidence type="ECO:0000313" key="17">
    <source>
        <dbReference type="EMBL" id="KRN78905.1"/>
    </source>
</evidence>
<dbReference type="AlphaFoldDB" id="A0A0R2JP35"/>
<dbReference type="EC" id="3.4.21.88" evidence="13"/>
<dbReference type="Pfam" id="PF01726">
    <property type="entry name" value="LexA_DNA_bind"/>
    <property type="match status" value="1"/>
</dbReference>
<dbReference type="GO" id="GO:0003677">
    <property type="term" value="F:DNA binding"/>
    <property type="evidence" value="ECO:0007669"/>
    <property type="project" value="UniProtKB-UniRule"/>
</dbReference>
<feature type="domain" description="LexA repressor DNA-binding" evidence="16">
    <location>
        <begin position="7"/>
        <end position="66"/>
    </location>
</feature>
<evidence type="ECO:0000256" key="12">
    <source>
        <dbReference type="ARBA" id="ARBA00023236"/>
    </source>
</evidence>
<dbReference type="SUPFAM" id="SSF46785">
    <property type="entry name" value="Winged helix' DNA-binding domain"/>
    <property type="match status" value="1"/>
</dbReference>
<sequence length="211" mass="23278">MSSKENSKQADILRFIYDNVKNHGYPPTVREIGKKVGLSSTSTVHGHLSRLEKKGYITKDPTKPRALEITPEGVKSLGLPSDANTNEIPLLGTVAAGEPILAIQEATDYFPLPLELKKDADSLFMLTISGESMINIGILDGDQVIVKRQNTAENGEIVIAMNVDGEATCKRFYKESDHFRLQPENDSMSPIILKKCIILGKVVSLYRPVIR</sequence>
<evidence type="ECO:0000256" key="13">
    <source>
        <dbReference type="HAMAP-Rule" id="MF_00015"/>
    </source>
</evidence>
<dbReference type="GeneID" id="61250189"/>
<evidence type="ECO:0000256" key="11">
    <source>
        <dbReference type="ARBA" id="ARBA00023204"/>
    </source>
</evidence>
<evidence type="ECO:0000256" key="6">
    <source>
        <dbReference type="ARBA" id="ARBA00022801"/>
    </source>
</evidence>
<dbReference type="FunFam" id="2.10.109.10:FF:000001">
    <property type="entry name" value="LexA repressor"/>
    <property type="match status" value="1"/>
</dbReference>
<dbReference type="STRING" id="53444.AYR59_04990"/>
<comment type="caution">
    <text evidence="17">The sequence shown here is derived from an EMBL/GenBank/DDBJ whole genome shotgun (WGS) entry which is preliminary data.</text>
</comment>
<dbReference type="GO" id="GO:0006281">
    <property type="term" value="P:DNA repair"/>
    <property type="evidence" value="ECO:0007669"/>
    <property type="project" value="UniProtKB-UniRule"/>
</dbReference>
<comment type="subunit">
    <text evidence="2 13">Homodimer.</text>
</comment>
<evidence type="ECO:0000256" key="2">
    <source>
        <dbReference type="ARBA" id="ARBA00011738"/>
    </source>
</evidence>
<reference evidence="17 18" key="1">
    <citation type="journal article" date="2015" name="Genome Announc.">
        <title>Expanding the biotechnology potential of lactobacilli through comparative genomics of 213 strains and associated genera.</title>
        <authorList>
            <person name="Sun Z."/>
            <person name="Harris H.M."/>
            <person name="McCann A."/>
            <person name="Guo C."/>
            <person name="Argimon S."/>
            <person name="Zhang W."/>
            <person name="Yang X."/>
            <person name="Jeffery I.B."/>
            <person name="Cooney J.C."/>
            <person name="Kagawa T.F."/>
            <person name="Liu W."/>
            <person name="Song Y."/>
            <person name="Salvetti E."/>
            <person name="Wrobel A."/>
            <person name="Rasinkangas P."/>
            <person name="Parkhill J."/>
            <person name="Rea M.C."/>
            <person name="O'Sullivan O."/>
            <person name="Ritari J."/>
            <person name="Douillard F.P."/>
            <person name="Paul Ross R."/>
            <person name="Yang R."/>
            <person name="Briner A.E."/>
            <person name="Felis G.E."/>
            <person name="de Vos W.M."/>
            <person name="Barrangou R."/>
            <person name="Klaenhammer T.R."/>
            <person name="Caufield P.W."/>
            <person name="Cui Y."/>
            <person name="Zhang H."/>
            <person name="O'Toole P.W."/>
        </authorList>
    </citation>
    <scope>NUCLEOTIDE SEQUENCE [LARGE SCALE GENOMIC DNA]</scope>
    <source>
        <strain evidence="17 18">DSM 20690</strain>
    </source>
</reference>
<dbReference type="GO" id="GO:0006508">
    <property type="term" value="P:proteolysis"/>
    <property type="evidence" value="ECO:0007669"/>
    <property type="project" value="InterPro"/>
</dbReference>
<dbReference type="Pfam" id="PF00717">
    <property type="entry name" value="Peptidase_S24"/>
    <property type="match status" value="1"/>
</dbReference>
<dbReference type="GO" id="GO:0045892">
    <property type="term" value="P:negative regulation of DNA-templated transcription"/>
    <property type="evidence" value="ECO:0007669"/>
    <property type="project" value="UniProtKB-UniRule"/>
</dbReference>
<evidence type="ECO:0000259" key="15">
    <source>
        <dbReference type="Pfam" id="PF00717"/>
    </source>
</evidence>
<dbReference type="GO" id="GO:0009432">
    <property type="term" value="P:SOS response"/>
    <property type="evidence" value="ECO:0007669"/>
    <property type="project" value="UniProtKB-UniRule"/>
</dbReference>
<evidence type="ECO:0000259" key="16">
    <source>
        <dbReference type="Pfam" id="PF01726"/>
    </source>
</evidence>
<keyword evidence="7 13" id="KW-0068">Autocatalytic cleavage</keyword>
<evidence type="ECO:0000256" key="9">
    <source>
        <dbReference type="ARBA" id="ARBA00023125"/>
    </source>
</evidence>
<keyword evidence="12 13" id="KW-0742">SOS response</keyword>
<evidence type="ECO:0000256" key="8">
    <source>
        <dbReference type="ARBA" id="ARBA00023015"/>
    </source>
</evidence>
<dbReference type="Gene3D" id="1.10.10.10">
    <property type="entry name" value="Winged helix-like DNA-binding domain superfamily/Winged helix DNA-binding domain"/>
    <property type="match status" value="1"/>
</dbReference>
<dbReference type="Proteomes" id="UP000051565">
    <property type="component" value="Unassembled WGS sequence"/>
</dbReference>
<evidence type="ECO:0000256" key="3">
    <source>
        <dbReference type="ARBA" id="ARBA00022491"/>
    </source>
</evidence>
<evidence type="ECO:0000313" key="18">
    <source>
        <dbReference type="Proteomes" id="UP000051565"/>
    </source>
</evidence>
<gene>
    <name evidence="13" type="primary">lexA</name>
    <name evidence="17" type="ORF">IV52_GL000309</name>
</gene>